<comment type="caution">
    <text evidence="1">The sequence shown here is derived from an EMBL/GenBank/DDBJ whole genome shotgun (WGS) entry which is preliminary data.</text>
</comment>
<dbReference type="Proteomes" id="UP001221757">
    <property type="component" value="Unassembled WGS sequence"/>
</dbReference>
<accession>A0AAD7GBD1</accession>
<dbReference type="EMBL" id="JARKIE010000150">
    <property type="protein sequence ID" value="KAJ7675260.1"/>
    <property type="molecule type" value="Genomic_DNA"/>
</dbReference>
<evidence type="ECO:0000313" key="1">
    <source>
        <dbReference type="EMBL" id="KAJ7675260.1"/>
    </source>
</evidence>
<evidence type="ECO:0000313" key="2">
    <source>
        <dbReference type="Proteomes" id="UP001221757"/>
    </source>
</evidence>
<organism evidence="1 2">
    <name type="scientific">Mycena rosella</name>
    <name type="common">Pink bonnet</name>
    <name type="synonym">Agaricus rosellus</name>
    <dbReference type="NCBI Taxonomy" id="1033263"/>
    <lineage>
        <taxon>Eukaryota</taxon>
        <taxon>Fungi</taxon>
        <taxon>Dikarya</taxon>
        <taxon>Basidiomycota</taxon>
        <taxon>Agaricomycotina</taxon>
        <taxon>Agaricomycetes</taxon>
        <taxon>Agaricomycetidae</taxon>
        <taxon>Agaricales</taxon>
        <taxon>Marasmiineae</taxon>
        <taxon>Mycenaceae</taxon>
        <taxon>Mycena</taxon>
    </lineage>
</organism>
<protein>
    <submittedName>
        <fullName evidence="1">Uncharacterized protein</fullName>
    </submittedName>
</protein>
<dbReference type="AlphaFoldDB" id="A0AAD7GBD1"/>
<name>A0AAD7GBD1_MYCRO</name>
<keyword evidence="2" id="KW-1185">Reference proteome</keyword>
<reference evidence="1" key="1">
    <citation type="submission" date="2023-03" db="EMBL/GenBank/DDBJ databases">
        <title>Massive genome expansion in bonnet fungi (Mycena s.s.) driven by repeated elements and novel gene families across ecological guilds.</title>
        <authorList>
            <consortium name="Lawrence Berkeley National Laboratory"/>
            <person name="Harder C.B."/>
            <person name="Miyauchi S."/>
            <person name="Viragh M."/>
            <person name="Kuo A."/>
            <person name="Thoen E."/>
            <person name="Andreopoulos B."/>
            <person name="Lu D."/>
            <person name="Skrede I."/>
            <person name="Drula E."/>
            <person name="Henrissat B."/>
            <person name="Morin E."/>
            <person name="Kohler A."/>
            <person name="Barry K."/>
            <person name="LaButti K."/>
            <person name="Morin E."/>
            <person name="Salamov A."/>
            <person name="Lipzen A."/>
            <person name="Mereny Z."/>
            <person name="Hegedus B."/>
            <person name="Baldrian P."/>
            <person name="Stursova M."/>
            <person name="Weitz H."/>
            <person name="Taylor A."/>
            <person name="Grigoriev I.V."/>
            <person name="Nagy L.G."/>
            <person name="Martin F."/>
            <person name="Kauserud H."/>
        </authorList>
    </citation>
    <scope>NUCLEOTIDE SEQUENCE</scope>
    <source>
        <strain evidence="1">CBHHK067</strain>
    </source>
</reference>
<proteinExistence type="predicted"/>
<sequence length="164" mass="18696">MGQITAQAKLNRERATEPLAQFLLRIAWRETSCNWLPEGSTQSTVGPSSKIGRNAIDQHTWGGNDHGEANGTGITHPQYGIEILKVLLEEHARYCSYVLYNFAVFAPQVLLEGDKQRIKVGERGKGHDDTCLEWEDLRLVDEGYFEQRRIDDGQINMHVLKRFQ</sequence>
<gene>
    <name evidence="1" type="ORF">B0H17DRAFT_1140336</name>
</gene>